<dbReference type="Gene3D" id="1.10.340.30">
    <property type="entry name" value="Hypothetical protein, domain 2"/>
    <property type="match status" value="1"/>
</dbReference>
<dbReference type="CDD" id="cd00056">
    <property type="entry name" value="ENDO3c"/>
    <property type="match status" value="1"/>
</dbReference>
<dbReference type="PANTHER" id="PTHR10242:SF2">
    <property type="entry name" value="N-GLYCOSYLASE_DNA LYASE"/>
    <property type="match status" value="1"/>
</dbReference>
<dbReference type="GO" id="GO:0005634">
    <property type="term" value="C:nucleus"/>
    <property type="evidence" value="ECO:0007669"/>
    <property type="project" value="TreeGrafter"/>
</dbReference>
<reference evidence="5 6" key="1">
    <citation type="journal article" date="2024" name="Nat. Commun.">
        <title>Phylogenomics reveals the evolutionary origins of lichenization in chlorophyte algae.</title>
        <authorList>
            <person name="Puginier C."/>
            <person name="Libourel C."/>
            <person name="Otte J."/>
            <person name="Skaloud P."/>
            <person name="Haon M."/>
            <person name="Grisel S."/>
            <person name="Petersen M."/>
            <person name="Berrin J.G."/>
            <person name="Delaux P.M."/>
            <person name="Dal Grande F."/>
            <person name="Keller J."/>
        </authorList>
    </citation>
    <scope>NUCLEOTIDE SEQUENCE [LARGE SCALE GENOMIC DNA]</scope>
    <source>
        <strain evidence="5 6">SAG 2043</strain>
    </source>
</reference>
<dbReference type="EMBL" id="JALJOR010000009">
    <property type="protein sequence ID" value="KAK9811767.1"/>
    <property type="molecule type" value="Genomic_DNA"/>
</dbReference>
<dbReference type="GO" id="GO:0034039">
    <property type="term" value="F:8-oxo-7,8-dihydroguanine DNA N-glycosylase activity"/>
    <property type="evidence" value="ECO:0007669"/>
    <property type="project" value="TreeGrafter"/>
</dbReference>
<dbReference type="InterPro" id="IPR011257">
    <property type="entry name" value="DNA_glycosylase"/>
</dbReference>
<dbReference type="AlphaFoldDB" id="A0AAW1PV03"/>
<name>A0AAW1PV03_9CHLO</name>
<evidence type="ECO:0000259" key="4">
    <source>
        <dbReference type="Pfam" id="PF00730"/>
    </source>
</evidence>
<comment type="catalytic activity">
    <reaction evidence="3">
        <text>2'-deoxyribonucleotide-(2'-deoxyribose 5'-phosphate)-2'-deoxyribonucleotide-DNA = a 3'-end 2'-deoxyribonucleotide-(2,3-dehydro-2,3-deoxyribose 5'-phosphate)-DNA + a 5'-end 5'-phospho-2'-deoxyribonucleoside-DNA + H(+)</text>
        <dbReference type="Rhea" id="RHEA:66592"/>
        <dbReference type="Rhea" id="RHEA-COMP:13180"/>
        <dbReference type="Rhea" id="RHEA-COMP:16897"/>
        <dbReference type="Rhea" id="RHEA-COMP:17067"/>
        <dbReference type="ChEBI" id="CHEBI:15378"/>
        <dbReference type="ChEBI" id="CHEBI:136412"/>
        <dbReference type="ChEBI" id="CHEBI:157695"/>
        <dbReference type="ChEBI" id="CHEBI:167181"/>
        <dbReference type="EC" id="4.2.99.18"/>
    </reaction>
</comment>
<proteinExistence type="inferred from homology"/>
<dbReference type="SUPFAM" id="SSF48150">
    <property type="entry name" value="DNA-glycosylase"/>
    <property type="match status" value="1"/>
</dbReference>
<feature type="domain" description="HhH-GPD" evidence="4">
    <location>
        <begin position="4"/>
        <end position="105"/>
    </location>
</feature>
<dbReference type="InterPro" id="IPR052054">
    <property type="entry name" value="Oxidative_DNA_repair_enzyme"/>
</dbReference>
<sequence length="162" mass="17130">MPSTLEQLSKATEADLRANGFGYRAKFITASVAALLEKPGGGSTWLQSLRTVPYAEASEALCTLMGIGPKTEAIPVDTHVWQLAIRYYTPNLKGKSLTKKEAVKRARRGKAAGAAADHDPALPSSLPVSDLKCRLVNFSGGQNVQPEPAPTLLLTMLGSPAA</sequence>
<protein>
    <recommendedName>
        <fullName evidence="2">DNA-(apurinic or apyrimidinic site) lyase</fullName>
        <ecNumber evidence="2">4.2.99.18</ecNumber>
    </recommendedName>
</protein>
<dbReference type="GO" id="GO:0006285">
    <property type="term" value="P:base-excision repair, AP site formation"/>
    <property type="evidence" value="ECO:0007669"/>
    <property type="project" value="TreeGrafter"/>
</dbReference>
<dbReference type="Proteomes" id="UP001489004">
    <property type="component" value="Unassembled WGS sequence"/>
</dbReference>
<dbReference type="PANTHER" id="PTHR10242">
    <property type="entry name" value="8-OXOGUANINE DNA GLYCOSYLASE"/>
    <property type="match status" value="1"/>
</dbReference>
<dbReference type="GO" id="GO:0140078">
    <property type="term" value="F:class I DNA-(apurinic or apyrimidinic site) endonuclease activity"/>
    <property type="evidence" value="ECO:0007669"/>
    <property type="project" value="UniProtKB-EC"/>
</dbReference>
<organism evidence="5 6">
    <name type="scientific">[Myrmecia] bisecta</name>
    <dbReference type="NCBI Taxonomy" id="41462"/>
    <lineage>
        <taxon>Eukaryota</taxon>
        <taxon>Viridiplantae</taxon>
        <taxon>Chlorophyta</taxon>
        <taxon>core chlorophytes</taxon>
        <taxon>Trebouxiophyceae</taxon>
        <taxon>Trebouxiales</taxon>
        <taxon>Trebouxiaceae</taxon>
        <taxon>Myrmecia</taxon>
    </lineage>
</organism>
<keyword evidence="6" id="KW-1185">Reference proteome</keyword>
<accession>A0AAW1PV03</accession>
<comment type="caution">
    <text evidence="5">The sequence shown here is derived from an EMBL/GenBank/DDBJ whole genome shotgun (WGS) entry which is preliminary data.</text>
</comment>
<dbReference type="EC" id="4.2.99.18" evidence="2"/>
<dbReference type="Gene3D" id="1.10.1670.10">
    <property type="entry name" value="Helix-hairpin-Helix base-excision DNA repair enzymes (C-terminal)"/>
    <property type="match status" value="1"/>
</dbReference>
<dbReference type="InterPro" id="IPR003265">
    <property type="entry name" value="HhH-GPD_domain"/>
</dbReference>
<evidence type="ECO:0000256" key="1">
    <source>
        <dbReference type="ARBA" id="ARBA00010679"/>
    </source>
</evidence>
<dbReference type="InterPro" id="IPR023170">
    <property type="entry name" value="HhH_base_excis_C"/>
</dbReference>
<evidence type="ECO:0000256" key="3">
    <source>
        <dbReference type="ARBA" id="ARBA00044632"/>
    </source>
</evidence>
<evidence type="ECO:0000313" key="6">
    <source>
        <dbReference type="Proteomes" id="UP001489004"/>
    </source>
</evidence>
<evidence type="ECO:0000313" key="5">
    <source>
        <dbReference type="EMBL" id="KAK9811767.1"/>
    </source>
</evidence>
<comment type="similarity">
    <text evidence="1">Belongs to the type-1 OGG1 family.</text>
</comment>
<dbReference type="Pfam" id="PF00730">
    <property type="entry name" value="HhH-GPD"/>
    <property type="match status" value="1"/>
</dbReference>
<gene>
    <name evidence="5" type="ORF">WJX72_009733</name>
</gene>
<evidence type="ECO:0000256" key="2">
    <source>
        <dbReference type="ARBA" id="ARBA00012720"/>
    </source>
</evidence>